<dbReference type="GO" id="GO:0005634">
    <property type="term" value="C:nucleus"/>
    <property type="evidence" value="ECO:0007669"/>
    <property type="project" value="UniProtKB-SubCell"/>
</dbReference>
<dbReference type="CDD" id="cd00056">
    <property type="entry name" value="ENDO3c"/>
    <property type="match status" value="1"/>
</dbReference>
<comment type="similarity">
    <text evidence="2">Belongs to the type-1 OGG1 family.</text>
</comment>
<evidence type="ECO:0000256" key="10">
    <source>
        <dbReference type="ARBA" id="ARBA00023295"/>
    </source>
</evidence>
<dbReference type="FunFam" id="1.10.1670.10:FF:000005">
    <property type="entry name" value="N-glycosylase/DNA lyase OGG1"/>
    <property type="match status" value="1"/>
</dbReference>
<evidence type="ECO:0000256" key="3">
    <source>
        <dbReference type="ARBA" id="ARBA00012720"/>
    </source>
</evidence>
<dbReference type="PANTHER" id="PTHR10242">
    <property type="entry name" value="8-OXOGUANINE DNA GLYCOSYLASE"/>
    <property type="match status" value="1"/>
</dbReference>
<feature type="domain" description="HhH-GPD" evidence="13">
    <location>
        <begin position="128"/>
        <end position="298"/>
    </location>
</feature>
<evidence type="ECO:0000256" key="9">
    <source>
        <dbReference type="ARBA" id="ARBA00023268"/>
    </source>
</evidence>
<dbReference type="Pfam" id="PF00730">
    <property type="entry name" value="HhH-GPD"/>
    <property type="match status" value="1"/>
</dbReference>
<evidence type="ECO:0000256" key="11">
    <source>
        <dbReference type="ARBA" id="ARBA00044632"/>
    </source>
</evidence>
<keyword evidence="10" id="KW-0326">Glycosidase</keyword>
<accession>A0A6P4F2S3</accession>
<evidence type="ECO:0000256" key="5">
    <source>
        <dbReference type="ARBA" id="ARBA00022801"/>
    </source>
</evidence>
<evidence type="ECO:0000313" key="16">
    <source>
        <dbReference type="RefSeq" id="XP_016984705.1"/>
    </source>
</evidence>
<dbReference type="CTD" id="4968"/>
<sequence>MKAILQQRGKIKLSLKECDLERTLLGGQSFRWRSLPDANGTKYCGVAFNTYWVLEQEKSCIIYEAYGTTPLKAVNYTSLISDYLRVDFNLNHNQKDWLSRDDNFVKFLSKPVRVLAQEPFENIFSFLCSQNNNIKRISAMIQWFCETFGTKIGHFNGSDEYSFPVIDRFKGISSNELNDQLRTAKFGYRAKFIARTLQEIQKRDGQAWFIRLKSLPFEKAREELTQLPGIGYKVADCICLMSLDHLESVPVDIHIYNIAKKYYLPHLNGQKNISKKIYDEVSNHFQKLHGKYAGWAQAILFSADLGQFQKTSKVDCNNDSNKKLKN</sequence>
<keyword evidence="5" id="KW-0378">Hydrolase</keyword>
<evidence type="ECO:0000313" key="14">
    <source>
        <dbReference type="EnsemblMetazoa" id="XP_016984705.1"/>
    </source>
</evidence>
<dbReference type="AlphaFoldDB" id="A0A6P4F2S3"/>
<dbReference type="Pfam" id="PF07934">
    <property type="entry name" value="OGG_N"/>
    <property type="match status" value="1"/>
</dbReference>
<protein>
    <recommendedName>
        <fullName evidence="12">N-glycosylase/DNA lyase</fullName>
        <ecNumber evidence="3">4.2.99.18</ecNumber>
    </recommendedName>
</protein>
<organism evidence="16">
    <name type="scientific">Drosophila rhopaloa</name>
    <name type="common">Fruit fly</name>
    <dbReference type="NCBI Taxonomy" id="1041015"/>
    <lineage>
        <taxon>Eukaryota</taxon>
        <taxon>Metazoa</taxon>
        <taxon>Ecdysozoa</taxon>
        <taxon>Arthropoda</taxon>
        <taxon>Hexapoda</taxon>
        <taxon>Insecta</taxon>
        <taxon>Pterygota</taxon>
        <taxon>Neoptera</taxon>
        <taxon>Endopterygota</taxon>
        <taxon>Diptera</taxon>
        <taxon>Brachycera</taxon>
        <taxon>Muscomorpha</taxon>
        <taxon>Ephydroidea</taxon>
        <taxon>Drosophilidae</taxon>
        <taxon>Drosophila</taxon>
        <taxon>Sophophora</taxon>
    </lineage>
</organism>
<dbReference type="InterPro" id="IPR023170">
    <property type="entry name" value="HhH_base_excis_C"/>
</dbReference>
<keyword evidence="15" id="KW-1185">Reference proteome</keyword>
<evidence type="ECO:0000256" key="12">
    <source>
        <dbReference type="ARBA" id="ARBA00073127"/>
    </source>
</evidence>
<proteinExistence type="inferred from homology"/>
<dbReference type="GeneID" id="108048488"/>
<comment type="subcellular location">
    <subcellularLocation>
        <location evidence="1">Nucleus</location>
    </subcellularLocation>
</comment>
<dbReference type="SUPFAM" id="SSF48150">
    <property type="entry name" value="DNA-glycosylase"/>
    <property type="match status" value="1"/>
</dbReference>
<keyword evidence="8" id="KW-0539">Nucleus</keyword>
<dbReference type="SMART" id="SM00478">
    <property type="entry name" value="ENDO3c"/>
    <property type="match status" value="1"/>
</dbReference>
<dbReference type="RefSeq" id="XP_016984705.1">
    <property type="nucleotide sequence ID" value="XM_017129216.1"/>
</dbReference>
<dbReference type="FunFam" id="1.10.340.30:FF:000012">
    <property type="entry name" value="N-glycosylase/DNA lyase"/>
    <property type="match status" value="1"/>
</dbReference>
<dbReference type="Proteomes" id="UP001652680">
    <property type="component" value="Unassembled WGS sequence"/>
</dbReference>
<dbReference type="PANTHER" id="PTHR10242:SF2">
    <property type="entry name" value="N-GLYCOSYLASE_DNA LYASE"/>
    <property type="match status" value="1"/>
</dbReference>
<dbReference type="Gene3D" id="3.30.310.40">
    <property type="match status" value="1"/>
</dbReference>
<dbReference type="GO" id="GO:0006285">
    <property type="term" value="P:base-excision repair, AP site formation"/>
    <property type="evidence" value="ECO:0007669"/>
    <property type="project" value="TreeGrafter"/>
</dbReference>
<evidence type="ECO:0000256" key="4">
    <source>
        <dbReference type="ARBA" id="ARBA00022763"/>
    </source>
</evidence>
<evidence type="ECO:0000256" key="2">
    <source>
        <dbReference type="ARBA" id="ARBA00010679"/>
    </source>
</evidence>
<dbReference type="Gene3D" id="1.10.1670.10">
    <property type="entry name" value="Helix-hairpin-Helix base-excision DNA repair enzymes (C-terminal)"/>
    <property type="match status" value="1"/>
</dbReference>
<dbReference type="InterPro" id="IPR003265">
    <property type="entry name" value="HhH-GPD_domain"/>
</dbReference>
<evidence type="ECO:0000313" key="15">
    <source>
        <dbReference type="Proteomes" id="UP001652680"/>
    </source>
</evidence>
<keyword evidence="9" id="KW-0511">Multifunctional enzyme</keyword>
<dbReference type="InterPro" id="IPR011257">
    <property type="entry name" value="DNA_glycosylase"/>
</dbReference>
<evidence type="ECO:0000256" key="6">
    <source>
        <dbReference type="ARBA" id="ARBA00023204"/>
    </source>
</evidence>
<dbReference type="InterPro" id="IPR052054">
    <property type="entry name" value="Oxidative_DNA_repair_enzyme"/>
</dbReference>
<evidence type="ECO:0000256" key="8">
    <source>
        <dbReference type="ARBA" id="ARBA00023242"/>
    </source>
</evidence>
<evidence type="ECO:0000256" key="1">
    <source>
        <dbReference type="ARBA" id="ARBA00004123"/>
    </source>
</evidence>
<reference evidence="14" key="3">
    <citation type="submission" date="2025-05" db="UniProtKB">
        <authorList>
            <consortium name="EnsemblMetazoa"/>
        </authorList>
    </citation>
    <scope>IDENTIFICATION</scope>
</reference>
<gene>
    <name evidence="16" type="primary">LOC108048488</name>
    <name evidence="14" type="synonym">108048488</name>
</gene>
<name>A0A6P4F2S3_DRORH</name>
<dbReference type="SUPFAM" id="SSF55945">
    <property type="entry name" value="TATA-box binding protein-like"/>
    <property type="match status" value="1"/>
</dbReference>
<evidence type="ECO:0000256" key="7">
    <source>
        <dbReference type="ARBA" id="ARBA00023239"/>
    </source>
</evidence>
<keyword evidence="7 16" id="KW-0456">Lyase</keyword>
<keyword evidence="6" id="KW-0234">DNA repair</keyword>
<keyword evidence="4" id="KW-0227">DNA damage</keyword>
<dbReference type="EnsemblMetazoa" id="XM_017129216.1">
    <property type="protein sequence ID" value="XP_016984705.1"/>
    <property type="gene ID" value="LOC108048488"/>
</dbReference>
<evidence type="ECO:0000259" key="13">
    <source>
        <dbReference type="SMART" id="SM00478"/>
    </source>
</evidence>
<dbReference type="OrthoDB" id="238681at2759"/>
<dbReference type="GO" id="GO:0140078">
    <property type="term" value="F:class I DNA-(apurinic or apyrimidinic site) endonuclease activity"/>
    <property type="evidence" value="ECO:0007669"/>
    <property type="project" value="UniProtKB-EC"/>
</dbReference>
<dbReference type="InterPro" id="IPR012904">
    <property type="entry name" value="OGG_N"/>
</dbReference>
<dbReference type="GO" id="GO:0003684">
    <property type="term" value="F:damaged DNA binding"/>
    <property type="evidence" value="ECO:0007669"/>
    <property type="project" value="InterPro"/>
</dbReference>
<comment type="catalytic activity">
    <reaction evidence="11">
        <text>2'-deoxyribonucleotide-(2'-deoxyribose 5'-phosphate)-2'-deoxyribonucleotide-DNA = a 3'-end 2'-deoxyribonucleotide-(2,3-dehydro-2,3-deoxyribose 5'-phosphate)-DNA + a 5'-end 5'-phospho-2'-deoxyribonucleoside-DNA + H(+)</text>
        <dbReference type="Rhea" id="RHEA:66592"/>
        <dbReference type="Rhea" id="RHEA-COMP:13180"/>
        <dbReference type="Rhea" id="RHEA-COMP:16897"/>
        <dbReference type="Rhea" id="RHEA-COMP:17067"/>
        <dbReference type="ChEBI" id="CHEBI:15378"/>
        <dbReference type="ChEBI" id="CHEBI:136412"/>
        <dbReference type="ChEBI" id="CHEBI:157695"/>
        <dbReference type="ChEBI" id="CHEBI:167181"/>
        <dbReference type="EC" id="4.2.99.18"/>
    </reaction>
</comment>
<reference evidence="15" key="1">
    <citation type="journal article" date="2021" name="Elife">
        <title>Highly contiguous assemblies of 101 drosophilid genomes.</title>
        <authorList>
            <person name="Kim B.Y."/>
            <person name="Wang J.R."/>
            <person name="Miller D.E."/>
            <person name="Barmina O."/>
            <person name="Delaney E."/>
            <person name="Thompson A."/>
            <person name="Comeault A.A."/>
            <person name="Peede D."/>
            <person name="D'Agostino E.R."/>
            <person name="Pelaez J."/>
            <person name="Aguilar J.M."/>
            <person name="Haji D."/>
            <person name="Matsunaga T."/>
            <person name="Armstrong E.E."/>
            <person name="Zych M."/>
            <person name="Ogawa Y."/>
            <person name="Stamenkovic-Radak M."/>
            <person name="Jelic M."/>
            <person name="Veselinovic M.S."/>
            <person name="Tanaskovic M."/>
            <person name="Eric P."/>
            <person name="Gao J.J."/>
            <person name="Katoh T.K."/>
            <person name="Toda M.J."/>
            <person name="Watabe H."/>
            <person name="Watada M."/>
            <person name="Davis J.S."/>
            <person name="Moyle L.C."/>
            <person name="Manoli G."/>
            <person name="Bertolini E."/>
            <person name="Kostal V."/>
            <person name="Hawley R.S."/>
            <person name="Takahashi A."/>
            <person name="Jones C.D."/>
            <person name="Price D.K."/>
            <person name="Whiteman N."/>
            <person name="Kopp A."/>
            <person name="Matute D.R."/>
            <person name="Petrov D.A."/>
        </authorList>
    </citation>
    <scope>NUCLEOTIDE SEQUENCE [LARGE SCALE GENOMIC DNA]</scope>
</reference>
<dbReference type="GO" id="GO:0006289">
    <property type="term" value="P:nucleotide-excision repair"/>
    <property type="evidence" value="ECO:0007669"/>
    <property type="project" value="InterPro"/>
</dbReference>
<dbReference type="GO" id="GO:0034039">
    <property type="term" value="F:8-oxo-7,8-dihydroguanine DNA N-glycosylase activity"/>
    <property type="evidence" value="ECO:0007669"/>
    <property type="project" value="TreeGrafter"/>
</dbReference>
<dbReference type="Gene3D" id="1.10.340.30">
    <property type="entry name" value="Hypothetical protein, domain 2"/>
    <property type="match status" value="1"/>
</dbReference>
<dbReference type="EC" id="4.2.99.18" evidence="3"/>
<reference evidence="16" key="2">
    <citation type="submission" date="2025-04" db="UniProtKB">
        <authorList>
            <consortium name="RefSeq"/>
        </authorList>
    </citation>
    <scope>IDENTIFICATION</scope>
</reference>